<dbReference type="GO" id="GO:0036158">
    <property type="term" value="P:outer dynein arm assembly"/>
    <property type="evidence" value="ECO:0007669"/>
    <property type="project" value="InterPro"/>
</dbReference>
<evidence type="ECO:0000256" key="1">
    <source>
        <dbReference type="ARBA" id="ARBA00023054"/>
    </source>
</evidence>
<sequence length="600" mass="69516">MPATVSLDAVKPPIHEQISELHKKLQLLDGDHKAYVERSQSDIEKNDDRIQRLRQDNKKLHKKLADMLVGDEKVIKEAFHQHSAEKAAMKNKSGQAAIELMDQKLCDKMKRLNAMHHQAEKKRKHLEELQTEYQQRELELQGKMEGEEGPSQDEQDEAADKEEVPEQQSMRLLENRLEKAQLKCQEAEHIFSVYQKLKEHMQDESLTFQTQLDLIEAEILKQRNELMELQKMNKDALQARDEARADLQQQEEEVTRERRERERTLQNYKKQAEERRIHAERVERRAQRVALPGEDATVDNQQTPSGEDEEKVIRTFQEAFQRIKDATGVTDTQEIVRRFIAQGETGKHLEELKIENERTLVRLKEQKEKLEEEFRNQKYSGEAKLSRGQQDLEELQSHLQKEEKRCEKTKEELEQMSKILNETKAGIEHLASKVKHIKVPKHYFPALDGSPLSDEQVLDLLGITEEKLQKLLEELEGQDLGQILKQMEEEEFQASIEGKLPAHNIRISLPAPSKQDMFEDEEDSGEDEGDVVTRATLKRQSQQIIESKTKRRTRPKKKKGKQQDMEATHGTEGQGLASHDVGGSRSIVGTSGDDVNQRFV</sequence>
<dbReference type="EMBL" id="KV467250">
    <property type="protein sequence ID" value="OCT56759.1"/>
    <property type="molecule type" value="Genomic_DNA"/>
</dbReference>
<dbReference type="GO" id="GO:0097542">
    <property type="term" value="C:ciliary tip"/>
    <property type="evidence" value="ECO:0007669"/>
    <property type="project" value="TreeGrafter"/>
</dbReference>
<dbReference type="InterPro" id="IPR033192">
    <property type="entry name" value="ODAD3"/>
</dbReference>
<feature type="region of interest" description="Disordered" evidence="3">
    <location>
        <begin position="241"/>
        <end position="274"/>
    </location>
</feature>
<keyword evidence="1 2" id="KW-0175">Coiled coil</keyword>
<accession>A0A974BR75</accession>
<dbReference type="PANTHER" id="PTHR46518:SF1">
    <property type="entry name" value="OUTER DYNEIN ARM-DOCKING COMPLEX SUBUNIT 3"/>
    <property type="match status" value="1"/>
</dbReference>
<dbReference type="GO" id="GO:0003341">
    <property type="term" value="P:cilium movement"/>
    <property type="evidence" value="ECO:0007669"/>
    <property type="project" value="InterPro"/>
</dbReference>
<dbReference type="InterPro" id="IPR049258">
    <property type="entry name" value="ODAD1_CC"/>
</dbReference>
<evidence type="ECO:0000256" key="2">
    <source>
        <dbReference type="SAM" id="Coils"/>
    </source>
</evidence>
<feature type="compositionally biased region" description="Basic and acidic residues" evidence="3">
    <location>
        <begin position="253"/>
        <end position="274"/>
    </location>
</feature>
<organism evidence="5">
    <name type="scientific">Xenopus laevis</name>
    <name type="common">African clawed frog</name>
    <dbReference type="NCBI Taxonomy" id="8355"/>
    <lineage>
        <taxon>Eukaryota</taxon>
        <taxon>Metazoa</taxon>
        <taxon>Chordata</taxon>
        <taxon>Craniata</taxon>
        <taxon>Vertebrata</taxon>
        <taxon>Euteleostomi</taxon>
        <taxon>Amphibia</taxon>
        <taxon>Batrachia</taxon>
        <taxon>Anura</taxon>
        <taxon>Pipoidea</taxon>
        <taxon>Pipidae</taxon>
        <taxon>Xenopodinae</taxon>
        <taxon>Xenopus</taxon>
        <taxon>Xenopus</taxon>
    </lineage>
</organism>
<dbReference type="GO" id="GO:0036064">
    <property type="term" value="C:ciliary basal body"/>
    <property type="evidence" value="ECO:0007669"/>
    <property type="project" value="TreeGrafter"/>
</dbReference>
<gene>
    <name evidence="5" type="ORF">XELAEV_18004443mg</name>
</gene>
<reference evidence="5" key="1">
    <citation type="submission" date="2016-05" db="EMBL/GenBank/DDBJ databases">
        <title>WGS assembly of Xenopus laevis.</title>
        <authorList>
            <person name="Session A."/>
            <person name="Uno Y."/>
            <person name="Kwon T."/>
            <person name="Chapman J."/>
            <person name="Toyoda A."/>
            <person name="Takahashi S."/>
            <person name="Fukui A."/>
            <person name="Hikosaka A."/>
            <person name="Putnam N."/>
            <person name="Stites J."/>
            <person name="Van Heeringen S."/>
            <person name="Quigley I."/>
            <person name="Heinz S."/>
            <person name="Hellsten U."/>
            <person name="Lyons J."/>
            <person name="Suzuki A."/>
            <person name="Kondo M."/>
            <person name="Ogino H."/>
            <person name="Ochi H."/>
            <person name="Bogdanovic O."/>
            <person name="Lister R."/>
            <person name="Georgiou G."/>
            <person name="Paranjpe S."/>
            <person name="Van Kruijsbergen I."/>
            <person name="Mozaffari S."/>
            <person name="Shu S."/>
            <person name="Schmutz J."/>
            <person name="Jenkins J."/>
            <person name="Grimwood J."/>
            <person name="Carlson J."/>
            <person name="Mitros T."/>
            <person name="Simakov O."/>
            <person name="Heald R."/>
            <person name="Miller K."/>
            <person name="Haudenschild C."/>
            <person name="Kuroki Y."/>
            <person name="Tanaka T."/>
            <person name="Michiue T."/>
            <person name="Watanabe M."/>
            <person name="Kinoshita T."/>
            <person name="Ohta Y."/>
            <person name="Mawaribuchi S."/>
            <person name="Suzuki Y."/>
            <person name="Haramoto Y."/>
            <person name="Yamamoto T."/>
            <person name="Takagi C."/>
            <person name="Kitzman J."/>
            <person name="Shendure J."/>
            <person name="Nakayama T."/>
            <person name="Izutsu Y."/>
            <person name="Robert J."/>
            <person name="Dichmann D."/>
            <person name="Flajnik M."/>
            <person name="Houston D."/>
            <person name="Marcotte E."/>
            <person name="Wallingford J."/>
            <person name="Ito Y."/>
            <person name="Asashima M."/>
            <person name="Ueno N."/>
            <person name="Matsuda Y."/>
            <person name="Jan Veenstra G."/>
            <person name="Fujiyama A."/>
            <person name="Harland R."/>
            <person name="Taira M."/>
            <person name="Rokhsar D.S."/>
        </authorList>
    </citation>
    <scope>NUCLEOTIDE SEQUENCE</scope>
    <source>
        <strain evidence="5">J</strain>
        <tissue evidence="5">Blood</tissue>
    </source>
</reference>
<proteinExistence type="predicted"/>
<feature type="coiled-coil region" evidence="2">
    <location>
        <begin position="109"/>
        <end position="139"/>
    </location>
</feature>
<feature type="domain" description="ODAD1 central coiled coil region" evidence="4">
    <location>
        <begin position="167"/>
        <end position="435"/>
    </location>
</feature>
<protein>
    <recommendedName>
        <fullName evidence="4">ODAD1 central coiled coil region domain-containing protein</fullName>
    </recommendedName>
</protein>
<dbReference type="Proteomes" id="UP000694892">
    <property type="component" value="Unassembled WGS sequence"/>
</dbReference>
<evidence type="ECO:0000256" key="3">
    <source>
        <dbReference type="SAM" id="MobiDB-lite"/>
    </source>
</evidence>
<feature type="coiled-coil region" evidence="2">
    <location>
        <begin position="349"/>
        <end position="426"/>
    </location>
</feature>
<dbReference type="GO" id="GO:0035253">
    <property type="term" value="C:ciliary rootlet"/>
    <property type="evidence" value="ECO:0007669"/>
    <property type="project" value="TreeGrafter"/>
</dbReference>
<feature type="compositionally biased region" description="Basic residues" evidence="3">
    <location>
        <begin position="549"/>
        <end position="560"/>
    </location>
</feature>
<name>A0A974BR75_XENLA</name>
<feature type="compositionally biased region" description="Acidic residues" evidence="3">
    <location>
        <begin position="147"/>
        <end position="165"/>
    </location>
</feature>
<dbReference type="PANTHER" id="PTHR46518">
    <property type="entry name" value="COILED-COIL DOMAIN-CONTAINING PROTEIN 151"/>
    <property type="match status" value="1"/>
</dbReference>
<evidence type="ECO:0000313" key="5">
    <source>
        <dbReference type="EMBL" id="OCT56759.1"/>
    </source>
</evidence>
<feature type="region of interest" description="Disordered" evidence="3">
    <location>
        <begin position="143"/>
        <end position="167"/>
    </location>
</feature>
<feature type="coiled-coil region" evidence="2">
    <location>
        <begin position="36"/>
        <end position="63"/>
    </location>
</feature>
<dbReference type="AlphaFoldDB" id="A0A974BR75"/>
<feature type="region of interest" description="Disordered" evidence="3">
    <location>
        <begin position="510"/>
        <end position="600"/>
    </location>
</feature>
<feature type="compositionally biased region" description="Acidic residues" evidence="3">
    <location>
        <begin position="518"/>
        <end position="530"/>
    </location>
</feature>
<evidence type="ECO:0000259" key="4">
    <source>
        <dbReference type="Pfam" id="PF21773"/>
    </source>
</evidence>
<dbReference type="Pfam" id="PF21773">
    <property type="entry name" value="ODAD1_CC"/>
    <property type="match status" value="1"/>
</dbReference>